<dbReference type="AlphaFoldDB" id="A0A438CY76"/>
<accession>A0A438CY76</accession>
<name>A0A438CY76_VITVI</name>
<dbReference type="PRINTS" id="PR00503">
    <property type="entry name" value="BROMODOMAIN"/>
</dbReference>
<reference evidence="6 7" key="1">
    <citation type="journal article" date="2018" name="PLoS Genet.">
        <title>Population sequencing reveals clonal diversity and ancestral inbreeding in the grapevine cultivar Chardonnay.</title>
        <authorList>
            <person name="Roach M.J."/>
            <person name="Johnson D.L."/>
            <person name="Bohlmann J."/>
            <person name="van Vuuren H.J."/>
            <person name="Jones S.J."/>
            <person name="Pretorius I.S."/>
            <person name="Schmidt S.A."/>
            <person name="Borneman A.R."/>
        </authorList>
    </citation>
    <scope>NUCLEOTIDE SEQUENCE [LARGE SCALE GENOMIC DNA]</scope>
    <source>
        <strain evidence="7">cv. Chardonnay</strain>
        <tissue evidence="6">Leaf</tissue>
    </source>
</reference>
<evidence type="ECO:0000256" key="2">
    <source>
        <dbReference type="PROSITE-ProRule" id="PRU00035"/>
    </source>
</evidence>
<dbReference type="InterPro" id="IPR001487">
    <property type="entry name" value="Bromodomain"/>
</dbReference>
<feature type="region of interest" description="Disordered" evidence="4">
    <location>
        <begin position="1"/>
        <end position="50"/>
    </location>
</feature>
<feature type="compositionally biased region" description="Low complexity" evidence="4">
    <location>
        <begin position="260"/>
        <end position="273"/>
    </location>
</feature>
<dbReference type="PROSITE" id="PS50014">
    <property type="entry name" value="BROMODOMAIN_2"/>
    <property type="match status" value="1"/>
</dbReference>
<evidence type="ECO:0000259" key="5">
    <source>
        <dbReference type="PROSITE" id="PS50014"/>
    </source>
</evidence>
<feature type="compositionally biased region" description="Polar residues" evidence="4">
    <location>
        <begin position="233"/>
        <end position="251"/>
    </location>
</feature>
<dbReference type="Proteomes" id="UP000288805">
    <property type="component" value="Unassembled WGS sequence"/>
</dbReference>
<dbReference type="Gene3D" id="1.20.920.10">
    <property type="entry name" value="Bromodomain-like"/>
    <property type="match status" value="1"/>
</dbReference>
<comment type="caution">
    <text evidence="6">The sequence shown here is derived from an EMBL/GenBank/DDBJ whole genome shotgun (WGS) entry which is preliminary data.</text>
</comment>
<gene>
    <name evidence="6" type="primary">brd4-b_0</name>
    <name evidence="6" type="ORF">CK203_114448</name>
</gene>
<organism evidence="6 7">
    <name type="scientific">Vitis vinifera</name>
    <name type="common">Grape</name>
    <dbReference type="NCBI Taxonomy" id="29760"/>
    <lineage>
        <taxon>Eukaryota</taxon>
        <taxon>Viridiplantae</taxon>
        <taxon>Streptophyta</taxon>
        <taxon>Embryophyta</taxon>
        <taxon>Tracheophyta</taxon>
        <taxon>Spermatophyta</taxon>
        <taxon>Magnoliopsida</taxon>
        <taxon>eudicotyledons</taxon>
        <taxon>Gunneridae</taxon>
        <taxon>Pentapetalae</taxon>
        <taxon>rosids</taxon>
        <taxon>Vitales</taxon>
        <taxon>Vitaceae</taxon>
        <taxon>Viteae</taxon>
        <taxon>Vitis</taxon>
    </lineage>
</organism>
<feature type="compositionally biased region" description="Polar residues" evidence="4">
    <location>
        <begin position="274"/>
        <end position="307"/>
    </location>
</feature>
<dbReference type="Pfam" id="PF03004">
    <property type="entry name" value="Transposase_24"/>
    <property type="match status" value="1"/>
</dbReference>
<dbReference type="PROSITE" id="PS00633">
    <property type="entry name" value="BROMODOMAIN_1"/>
    <property type="match status" value="1"/>
</dbReference>
<dbReference type="PANTHER" id="PTHR47809">
    <property type="entry name" value="DNA-BINDING BROMODOMAIN-CONTAINING PROTEIN"/>
    <property type="match status" value="1"/>
</dbReference>
<evidence type="ECO:0000313" key="7">
    <source>
        <dbReference type="Proteomes" id="UP000288805"/>
    </source>
</evidence>
<feature type="domain" description="Bromo" evidence="5">
    <location>
        <begin position="66"/>
        <end position="139"/>
    </location>
</feature>
<protein>
    <submittedName>
        <fullName evidence="6">Bromodomain-containing protein 4B</fullName>
    </submittedName>
</protein>
<dbReference type="InterPro" id="IPR036427">
    <property type="entry name" value="Bromodomain-like_sf"/>
</dbReference>
<feature type="coiled-coil region" evidence="3">
    <location>
        <begin position="674"/>
        <end position="708"/>
    </location>
</feature>
<evidence type="ECO:0000256" key="1">
    <source>
        <dbReference type="ARBA" id="ARBA00023117"/>
    </source>
</evidence>
<feature type="compositionally biased region" description="Low complexity" evidence="4">
    <location>
        <begin position="351"/>
        <end position="368"/>
    </location>
</feature>
<sequence length="714" mass="79720">MKRKRVLKKANPANAPSMGAIVNQTTDAASEDQRTNYEEQPIPSDPDPRHNEEEFNVALMVIKKIMSMDGTAPFNVPVNPIVLGVTDYFDVIGTPMDFGTILCNLENGVKYMNSEDVFNDARCIWENCYRYNKPGDRILELVKQVKENFMMLWTAAGLYSAEPRTESVRDSFHRHCLVNTLMIIPCVGRSLTTTCAVATVIREKGDMPLLPSKDSGMQQIRCSPRCQMGSIASSQQDQSCHSQAQANTKPQSCKRLNLAEPSSSESHQLHPSSNETQSSHSQTGAATNSLRDTLNLSPRDTGKQSSRCLHGLPEGPMTNNQQDQLGSIQPHLQQAFQSSSFEHPNSDFPHQLQSSQSSSSEYQPFHSQSDQESDGSGPSSRRRETPGQGSSITKRKPRVRGPTLCLDVWNMPEGQHVVVETNEVGQPDGDSACKLGNFLGTIARDGHLAPLTYADWRAVPQAAKDNMLQLAKSKFEISPRVENWVLKTLGKRWKDWKAQLKAKYFNNKTDDEHIEIDDERVLPEQRPILLAYWRSEESQKRSAMNKANRGETKHWTYSRHKKLCPNQEGGGQRNKRPDGDEPTRAELFIVTHLRKDGTPVDETSANIITQLQERAQANPQPASHERVLHDDIFSQVMGKDGHGRVRTYGLGPCPSDIWGPRPSRAEAIAIASEAKKALNEVAKIKEKMEAVESKCAEMEVQMAEMKSALQKSPV</sequence>
<feature type="region of interest" description="Disordered" evidence="4">
    <location>
        <begin position="233"/>
        <end position="252"/>
    </location>
</feature>
<dbReference type="InterPro" id="IPR018359">
    <property type="entry name" value="Bromodomain_CS"/>
</dbReference>
<dbReference type="SMART" id="SM00297">
    <property type="entry name" value="BROMO"/>
    <property type="match status" value="1"/>
</dbReference>
<dbReference type="PANTHER" id="PTHR47809:SF3">
    <property type="entry name" value="CHROMATIN REMODELER BROMODOMAIN FAMILY"/>
    <property type="match status" value="1"/>
</dbReference>
<dbReference type="SUPFAM" id="SSF47370">
    <property type="entry name" value="Bromodomain"/>
    <property type="match status" value="1"/>
</dbReference>
<evidence type="ECO:0000256" key="3">
    <source>
        <dbReference type="SAM" id="Coils"/>
    </source>
</evidence>
<feature type="region of interest" description="Disordered" evidence="4">
    <location>
        <begin position="340"/>
        <end position="398"/>
    </location>
</feature>
<dbReference type="EMBL" id="QGNW01001913">
    <property type="protein sequence ID" value="RVW28154.1"/>
    <property type="molecule type" value="Genomic_DNA"/>
</dbReference>
<keyword evidence="1 2" id="KW-0103">Bromodomain</keyword>
<dbReference type="Pfam" id="PF00439">
    <property type="entry name" value="Bromodomain"/>
    <property type="match status" value="1"/>
</dbReference>
<evidence type="ECO:0000256" key="4">
    <source>
        <dbReference type="SAM" id="MobiDB-lite"/>
    </source>
</evidence>
<keyword evidence="3" id="KW-0175">Coiled coil</keyword>
<evidence type="ECO:0000313" key="6">
    <source>
        <dbReference type="EMBL" id="RVW28154.1"/>
    </source>
</evidence>
<dbReference type="InterPro" id="IPR004252">
    <property type="entry name" value="Probable_transposase_24"/>
</dbReference>
<proteinExistence type="predicted"/>
<feature type="region of interest" description="Disordered" evidence="4">
    <location>
        <begin position="259"/>
        <end position="324"/>
    </location>
</feature>
<feature type="region of interest" description="Disordered" evidence="4">
    <location>
        <begin position="559"/>
        <end position="582"/>
    </location>
</feature>